<dbReference type="Proteomes" id="UP000092716">
    <property type="component" value="Chromosome 13"/>
</dbReference>
<evidence type="ECO:0000259" key="5">
    <source>
        <dbReference type="PROSITE" id="PS51501"/>
    </source>
</evidence>
<evidence type="ECO:0000313" key="6">
    <source>
        <dbReference type="EMBL" id="ANQ10656.1"/>
    </source>
</evidence>
<dbReference type="Pfam" id="PF05180">
    <property type="entry name" value="zf-DNL"/>
    <property type="match status" value="1"/>
</dbReference>
<keyword evidence="2 4" id="KW-0863">Zinc-finger</keyword>
<dbReference type="GO" id="GO:0050821">
    <property type="term" value="P:protein stabilization"/>
    <property type="evidence" value="ECO:0007669"/>
    <property type="project" value="TreeGrafter"/>
</dbReference>
<dbReference type="RefSeq" id="XP_019917351.1">
    <property type="nucleotide sequence ID" value="XM_020061715.1"/>
</dbReference>
<dbReference type="InterPro" id="IPR007853">
    <property type="entry name" value="Znf_DNL-typ"/>
</dbReference>
<dbReference type="GO" id="GO:0005739">
    <property type="term" value="C:mitochondrion"/>
    <property type="evidence" value="ECO:0007669"/>
    <property type="project" value="TreeGrafter"/>
</dbReference>
<sequence>MVQRVGYIIAQSAAHVVTRFATGRAQIATKRIPANALTCYFPPRGGTWGNKFKNILALSTLGRKNLCEGCHSNNRVSFRKEHFGTVNKGGETGKGDACNLQNEANTVVSPLCGEKSHDQNACKGKTREEQSSHEYGAATDIVQLNEEGTPLPGNNPHVTTTDVTKNEIATEEGSDQVKKEYMVLMFTCKICEKKSAKKFSKQAYNNGVVIIRCPSCENLHLISDQLGWFQDGKTNIEDILKQKGENVIRKFSYNNMLEIDDLLNAYK</sequence>
<dbReference type="PANTHER" id="PTHR20922:SF13">
    <property type="entry name" value="DNL-TYPE ZINC FINGER PROTEIN"/>
    <property type="match status" value="1"/>
</dbReference>
<reference evidence="7" key="1">
    <citation type="submission" date="2016-06" db="EMBL/GenBank/DDBJ databases">
        <title>First high quality genome sequence of Plasmodium coatneyi using continuous long reads from single molecule, real-time sequencing.</title>
        <authorList>
            <person name="Chien J.-T."/>
            <person name="Pakala S.B."/>
            <person name="Geraldo J.A."/>
            <person name="Lapp S.A."/>
            <person name="Barnwell J.W."/>
            <person name="Kissinger J.C."/>
            <person name="Galinski M.R."/>
            <person name="Humphrey J.C."/>
        </authorList>
    </citation>
    <scope>NUCLEOTIDE SEQUENCE [LARGE SCALE GENOMIC DNA]</scope>
    <source>
        <strain evidence="7">Hackeri</strain>
    </source>
</reference>
<name>A0A1B1E6K4_9APIC</name>
<dbReference type="GO" id="GO:0008270">
    <property type="term" value="F:zinc ion binding"/>
    <property type="evidence" value="ECO:0007669"/>
    <property type="project" value="UniProtKB-KW"/>
</dbReference>
<evidence type="ECO:0000313" key="7">
    <source>
        <dbReference type="Proteomes" id="UP000092716"/>
    </source>
</evidence>
<dbReference type="GO" id="GO:0051087">
    <property type="term" value="F:protein-folding chaperone binding"/>
    <property type="evidence" value="ECO:0007669"/>
    <property type="project" value="TreeGrafter"/>
</dbReference>
<keyword evidence="1" id="KW-0479">Metal-binding</keyword>
<dbReference type="AlphaFoldDB" id="A0A1B1E6K4"/>
<dbReference type="VEuPathDB" id="PlasmoDB:PCOAH_00049320"/>
<organism evidence="6 7">
    <name type="scientific">Plasmodium coatneyi</name>
    <dbReference type="NCBI Taxonomy" id="208452"/>
    <lineage>
        <taxon>Eukaryota</taxon>
        <taxon>Sar</taxon>
        <taxon>Alveolata</taxon>
        <taxon>Apicomplexa</taxon>
        <taxon>Aconoidasida</taxon>
        <taxon>Haemosporida</taxon>
        <taxon>Plasmodiidae</taxon>
        <taxon>Plasmodium</taxon>
    </lineage>
</organism>
<dbReference type="GO" id="GO:0006457">
    <property type="term" value="P:protein folding"/>
    <property type="evidence" value="ECO:0007669"/>
    <property type="project" value="TreeGrafter"/>
</dbReference>
<dbReference type="OrthoDB" id="512667at2759"/>
<dbReference type="GeneID" id="30911663"/>
<keyword evidence="7" id="KW-1185">Reference proteome</keyword>
<dbReference type="EMBL" id="CP016251">
    <property type="protein sequence ID" value="ANQ10656.1"/>
    <property type="molecule type" value="Genomic_DNA"/>
</dbReference>
<evidence type="ECO:0000256" key="4">
    <source>
        <dbReference type="PROSITE-ProRule" id="PRU00834"/>
    </source>
</evidence>
<dbReference type="PROSITE" id="PS51501">
    <property type="entry name" value="ZF_DNL"/>
    <property type="match status" value="1"/>
</dbReference>
<evidence type="ECO:0000256" key="3">
    <source>
        <dbReference type="ARBA" id="ARBA00022833"/>
    </source>
</evidence>
<gene>
    <name evidence="6" type="ORF">PCOAH_00049320</name>
</gene>
<keyword evidence="3" id="KW-0862">Zinc</keyword>
<evidence type="ECO:0000256" key="1">
    <source>
        <dbReference type="ARBA" id="ARBA00022723"/>
    </source>
</evidence>
<dbReference type="PANTHER" id="PTHR20922">
    <property type="entry name" value="DNL-TYPE ZINC FINGER PROTEIN"/>
    <property type="match status" value="1"/>
</dbReference>
<feature type="domain" description="DNL-type" evidence="5">
    <location>
        <begin position="177"/>
        <end position="267"/>
    </location>
</feature>
<dbReference type="InterPro" id="IPR024158">
    <property type="entry name" value="Mt_import_TIM15"/>
</dbReference>
<evidence type="ECO:0000256" key="2">
    <source>
        <dbReference type="ARBA" id="ARBA00022771"/>
    </source>
</evidence>
<accession>A0A1B1E6K4</accession>
<proteinExistence type="predicted"/>
<dbReference type="KEGG" id="pcot:PCOAH_00049320"/>
<protein>
    <recommendedName>
        <fullName evidence="5">DNL-type domain-containing protein</fullName>
    </recommendedName>
</protein>
<dbReference type="GO" id="GO:0030150">
    <property type="term" value="P:protein import into mitochondrial matrix"/>
    <property type="evidence" value="ECO:0007669"/>
    <property type="project" value="TreeGrafter"/>
</dbReference>